<proteinExistence type="predicted"/>
<feature type="domain" description="DUF7007" evidence="1">
    <location>
        <begin position="105"/>
        <end position="219"/>
    </location>
</feature>
<dbReference type="InterPro" id="IPR054276">
    <property type="entry name" value="DUF7007"/>
</dbReference>
<evidence type="ECO:0000313" key="2">
    <source>
        <dbReference type="EMBL" id="UWU19556.1"/>
    </source>
</evidence>
<dbReference type="Proteomes" id="UP001060123">
    <property type="component" value="Plasmid pWSM1592_3"/>
</dbReference>
<protein>
    <recommendedName>
        <fullName evidence="1">DUF7007 domain-containing protein</fullName>
    </recommendedName>
</protein>
<accession>A0ABY5XYC6</accession>
<evidence type="ECO:0000313" key="3">
    <source>
        <dbReference type="Proteomes" id="UP001060123"/>
    </source>
</evidence>
<keyword evidence="2" id="KW-0614">Plasmid</keyword>
<organism evidence="2 3">
    <name type="scientific">Rhizobium sullae</name>
    <name type="common">Rhizobium hedysari</name>
    <dbReference type="NCBI Taxonomy" id="50338"/>
    <lineage>
        <taxon>Bacteria</taxon>
        <taxon>Pseudomonadati</taxon>
        <taxon>Pseudomonadota</taxon>
        <taxon>Alphaproteobacteria</taxon>
        <taxon>Hyphomicrobiales</taxon>
        <taxon>Rhizobiaceae</taxon>
        <taxon>Rhizobium/Agrobacterium group</taxon>
        <taxon>Rhizobium</taxon>
    </lineage>
</organism>
<keyword evidence="3" id="KW-1185">Reference proteome</keyword>
<name>A0ABY5XYC6_RHISU</name>
<dbReference type="EMBL" id="CP104146">
    <property type="protein sequence ID" value="UWU19556.1"/>
    <property type="molecule type" value="Genomic_DNA"/>
</dbReference>
<dbReference type="Pfam" id="PF22653">
    <property type="entry name" value="DUF7007"/>
    <property type="match status" value="1"/>
</dbReference>
<gene>
    <name evidence="2" type="ORF">N2599_36600</name>
</gene>
<dbReference type="RefSeq" id="WP_027512942.1">
    <property type="nucleotide sequence ID" value="NZ_CP104146.1"/>
</dbReference>
<geneLocation type="plasmid" evidence="2 3">
    <name>pWSM1592_3</name>
</geneLocation>
<reference evidence="2" key="1">
    <citation type="submission" date="2022-09" db="EMBL/GenBank/DDBJ databases">
        <title>Australian commercial rhizobial inoculants.</title>
        <authorList>
            <person name="Kohlmeier M.G."/>
            <person name="O'Hara G.W."/>
            <person name="Colombi E."/>
            <person name="Ramsay J.P."/>
            <person name="Terpolilli J."/>
        </authorList>
    </citation>
    <scope>NUCLEOTIDE SEQUENCE</scope>
    <source>
        <strain evidence="2">WSM1592</strain>
        <plasmid evidence="2">pWSM1592_3</plasmid>
    </source>
</reference>
<evidence type="ECO:0000259" key="1">
    <source>
        <dbReference type="Pfam" id="PF22653"/>
    </source>
</evidence>
<sequence>MTRTRLQNDNTAAIPDGGVEFGTSADGFPVARIGDTLLAMVPGHAGSYFLASAWRLSRPLSELKRDHFYGHDGRLDDEAAFRARVLATAQHKRELAALARVQTRMPASTPWGTSQLATLYADGVVLHCTASHGGFHLSPDRNAKVDPDLRNFAGFYEEDAECAIVAITFPGLFTRFELESADETIRNSWPNVWEKMNGRELLPRQSWMRDRLDFERRHAGDWVVISAIYSNHHPDMTEVIATRGAKRDGQTETMRFLVSRTEYATRGRFGFVIDADRHDAYDGPSSFAGRQGRAV</sequence>